<evidence type="ECO:0000313" key="3">
    <source>
        <dbReference type="Proteomes" id="UP000784294"/>
    </source>
</evidence>
<name>A0A448WJM1_9PLAT</name>
<proteinExistence type="predicted"/>
<feature type="region of interest" description="Disordered" evidence="1">
    <location>
        <begin position="1"/>
        <end position="24"/>
    </location>
</feature>
<keyword evidence="3" id="KW-1185">Reference proteome</keyword>
<gene>
    <name evidence="2" type="ORF">PXEA_LOCUS6795</name>
</gene>
<accession>A0A448WJM1</accession>
<protein>
    <submittedName>
        <fullName evidence="2">Uncharacterized protein</fullName>
    </submittedName>
</protein>
<comment type="caution">
    <text evidence="2">The sequence shown here is derived from an EMBL/GenBank/DDBJ whole genome shotgun (WGS) entry which is preliminary data.</text>
</comment>
<evidence type="ECO:0000313" key="2">
    <source>
        <dbReference type="EMBL" id="VEL13355.1"/>
    </source>
</evidence>
<evidence type="ECO:0000256" key="1">
    <source>
        <dbReference type="SAM" id="MobiDB-lite"/>
    </source>
</evidence>
<organism evidence="2 3">
    <name type="scientific">Protopolystoma xenopodis</name>
    <dbReference type="NCBI Taxonomy" id="117903"/>
    <lineage>
        <taxon>Eukaryota</taxon>
        <taxon>Metazoa</taxon>
        <taxon>Spiralia</taxon>
        <taxon>Lophotrochozoa</taxon>
        <taxon>Platyhelminthes</taxon>
        <taxon>Monogenea</taxon>
        <taxon>Polyopisthocotylea</taxon>
        <taxon>Polystomatidea</taxon>
        <taxon>Polystomatidae</taxon>
        <taxon>Protopolystoma</taxon>
    </lineage>
</organism>
<dbReference type="EMBL" id="CAAALY010017531">
    <property type="protein sequence ID" value="VEL13355.1"/>
    <property type="molecule type" value="Genomic_DNA"/>
</dbReference>
<reference evidence="2" key="1">
    <citation type="submission" date="2018-11" db="EMBL/GenBank/DDBJ databases">
        <authorList>
            <consortium name="Pathogen Informatics"/>
        </authorList>
    </citation>
    <scope>NUCLEOTIDE SEQUENCE</scope>
</reference>
<dbReference type="Proteomes" id="UP000784294">
    <property type="component" value="Unassembled WGS sequence"/>
</dbReference>
<sequence length="68" mass="7887">MARWQKVELSPCLHHPQPPLRIPPPRLEQAELGQGSTAAFFWRQHVLHPEIAMFSSSSEQFYLVRIHA</sequence>
<dbReference type="AlphaFoldDB" id="A0A448WJM1"/>